<dbReference type="GO" id="GO:0005874">
    <property type="term" value="C:microtubule"/>
    <property type="evidence" value="ECO:0007669"/>
    <property type="project" value="UniProtKB-KW"/>
</dbReference>
<dbReference type="InterPro" id="IPR001752">
    <property type="entry name" value="Kinesin_motor_dom"/>
</dbReference>
<keyword evidence="1" id="KW-0493">Microtubule</keyword>
<dbReference type="SMART" id="SM00129">
    <property type="entry name" value="KISc"/>
    <property type="match status" value="1"/>
</dbReference>
<dbReference type="GO" id="GO:0003777">
    <property type="term" value="F:microtubule motor activity"/>
    <property type="evidence" value="ECO:0007669"/>
    <property type="project" value="InterPro"/>
</dbReference>
<keyword evidence="2 5" id="KW-0547">Nucleotide-binding</keyword>
<reference evidence="8 9" key="1">
    <citation type="submission" date="2021-07" db="EMBL/GenBank/DDBJ databases">
        <title>The Aristolochia fimbriata genome: insights into angiosperm evolution, floral development and chemical biosynthesis.</title>
        <authorList>
            <person name="Jiao Y."/>
        </authorList>
    </citation>
    <scope>NUCLEOTIDE SEQUENCE [LARGE SCALE GENOMIC DNA]</scope>
    <source>
        <strain evidence="8">IBCAS-2021</strain>
        <tissue evidence="8">Leaf</tissue>
    </source>
</reference>
<dbReference type="PANTHER" id="PTHR24115:SF1008">
    <property type="entry name" value="KINESIN-LIKE PROTEIN SUBITO"/>
    <property type="match status" value="1"/>
</dbReference>
<gene>
    <name evidence="8" type="ORF">H6P81_018517</name>
</gene>
<dbReference type="InterPro" id="IPR036961">
    <property type="entry name" value="Kinesin_motor_dom_sf"/>
</dbReference>
<protein>
    <recommendedName>
        <fullName evidence="7">Kinesin motor domain-containing protein</fullName>
    </recommendedName>
</protein>
<accession>A0AAV7E267</accession>
<evidence type="ECO:0000256" key="2">
    <source>
        <dbReference type="ARBA" id="ARBA00022741"/>
    </source>
</evidence>
<dbReference type="PRINTS" id="PR00380">
    <property type="entry name" value="KINESINHEAVY"/>
</dbReference>
<dbReference type="GO" id="GO:0016887">
    <property type="term" value="F:ATP hydrolysis activity"/>
    <property type="evidence" value="ECO:0007669"/>
    <property type="project" value="TreeGrafter"/>
</dbReference>
<proteinExistence type="inferred from homology"/>
<keyword evidence="3 5" id="KW-0067">ATP-binding</keyword>
<dbReference type="GO" id="GO:0005524">
    <property type="term" value="F:ATP binding"/>
    <property type="evidence" value="ECO:0007669"/>
    <property type="project" value="UniProtKB-UniRule"/>
</dbReference>
<evidence type="ECO:0000256" key="6">
    <source>
        <dbReference type="SAM" id="MobiDB-lite"/>
    </source>
</evidence>
<dbReference type="GO" id="GO:0005634">
    <property type="term" value="C:nucleus"/>
    <property type="evidence" value="ECO:0007669"/>
    <property type="project" value="TreeGrafter"/>
</dbReference>
<dbReference type="PROSITE" id="PS50067">
    <property type="entry name" value="KINESIN_MOTOR_2"/>
    <property type="match status" value="1"/>
</dbReference>
<dbReference type="AlphaFoldDB" id="A0AAV7E267"/>
<dbReference type="GO" id="GO:0008017">
    <property type="term" value="F:microtubule binding"/>
    <property type="evidence" value="ECO:0007669"/>
    <property type="project" value="InterPro"/>
</dbReference>
<evidence type="ECO:0000313" key="9">
    <source>
        <dbReference type="Proteomes" id="UP000825729"/>
    </source>
</evidence>
<evidence type="ECO:0000313" key="8">
    <source>
        <dbReference type="EMBL" id="KAG9442663.1"/>
    </source>
</evidence>
<evidence type="ECO:0000256" key="1">
    <source>
        <dbReference type="ARBA" id="ARBA00022701"/>
    </source>
</evidence>
<comment type="similarity">
    <text evidence="5">Belongs to the TRAFAC class myosin-kinesin ATPase superfamily. Kinesin family.</text>
</comment>
<evidence type="ECO:0000259" key="7">
    <source>
        <dbReference type="PROSITE" id="PS50067"/>
    </source>
</evidence>
<feature type="domain" description="Kinesin motor" evidence="7">
    <location>
        <begin position="73"/>
        <end position="433"/>
    </location>
</feature>
<feature type="binding site" evidence="5">
    <location>
        <begin position="187"/>
        <end position="194"/>
    </location>
    <ligand>
        <name>ATP</name>
        <dbReference type="ChEBI" id="CHEBI:30616"/>
    </ligand>
</feature>
<dbReference type="GO" id="GO:0005871">
    <property type="term" value="C:kinesin complex"/>
    <property type="evidence" value="ECO:0007669"/>
    <property type="project" value="TreeGrafter"/>
</dbReference>
<feature type="region of interest" description="Disordered" evidence="6">
    <location>
        <begin position="1"/>
        <end position="39"/>
    </location>
</feature>
<organism evidence="8 9">
    <name type="scientific">Aristolochia fimbriata</name>
    <name type="common">White veined hardy Dutchman's pipe vine</name>
    <dbReference type="NCBI Taxonomy" id="158543"/>
    <lineage>
        <taxon>Eukaryota</taxon>
        <taxon>Viridiplantae</taxon>
        <taxon>Streptophyta</taxon>
        <taxon>Embryophyta</taxon>
        <taxon>Tracheophyta</taxon>
        <taxon>Spermatophyta</taxon>
        <taxon>Magnoliopsida</taxon>
        <taxon>Magnoliidae</taxon>
        <taxon>Piperales</taxon>
        <taxon>Aristolochiaceae</taxon>
        <taxon>Aristolochia</taxon>
    </lineage>
</organism>
<dbReference type="InterPro" id="IPR027417">
    <property type="entry name" value="P-loop_NTPase"/>
</dbReference>
<dbReference type="SUPFAM" id="SSF52540">
    <property type="entry name" value="P-loop containing nucleoside triphosphate hydrolases"/>
    <property type="match status" value="1"/>
</dbReference>
<evidence type="ECO:0000256" key="5">
    <source>
        <dbReference type="PROSITE-ProRule" id="PRU00283"/>
    </source>
</evidence>
<feature type="region of interest" description="Disordered" evidence="6">
    <location>
        <begin position="633"/>
        <end position="660"/>
    </location>
</feature>
<dbReference type="Pfam" id="PF00225">
    <property type="entry name" value="Kinesin"/>
    <property type="match status" value="1"/>
</dbReference>
<dbReference type="EMBL" id="JAINDJ010000007">
    <property type="protein sequence ID" value="KAG9442663.1"/>
    <property type="molecule type" value="Genomic_DNA"/>
</dbReference>
<dbReference type="GO" id="GO:0007018">
    <property type="term" value="P:microtubule-based movement"/>
    <property type="evidence" value="ECO:0007669"/>
    <property type="project" value="InterPro"/>
</dbReference>
<dbReference type="InterPro" id="IPR027640">
    <property type="entry name" value="Kinesin-like_fam"/>
</dbReference>
<dbReference type="Proteomes" id="UP000825729">
    <property type="component" value="Unassembled WGS sequence"/>
</dbReference>
<evidence type="ECO:0000256" key="3">
    <source>
        <dbReference type="ARBA" id="ARBA00022840"/>
    </source>
</evidence>
<comment type="caution">
    <text evidence="8">The sequence shown here is derived from an EMBL/GenBank/DDBJ whole genome shotgun (WGS) entry which is preliminary data.</text>
</comment>
<sequence length="830" mass="91632">MDVASPPACPPTVTIRRNPRRKVRDTPLTVPDKSGPVPARLEGIAPFPLQDLLEPDTHLSAPEPSQGVATSESLRVYLRIKPLDRRPVKNKNGGEVNKKLLRKGNVQKIVEKKNKSNEICLEVNDSRTVTLIAPLSFGSKRVKNEVYEGFSHVFPPNSVQEDVYNAVMEPLVQDFMEGKSGLLAALGPTGSGKTHTVFGSPRGPGLVPRALQRLFNNNTPSEASDSSGSYYLSIFEIYSEGGKKEKLLDLSSDGADLSFHQSSIKGLQEVEVSNVIEAERVIARGMLQRATAETNANSQSSRSQCIITVRKKPKSVDNENEVAANCPVLTFVDLAGAERERKTGNQGARLLESNFINNTSMVFGLCLRSLLEHQKNPKRPLQKHYQNSLLTQYLRDYLEGKKRMTLILTVKPGVEDYSDTSFVLRQASPYTKIKYNCIEEFHGVPCQKRPIAMLTQAEKAKRRRCNEMTDAQVDTRSTTANGNQAQKDEITANPEHAKAMSLSPVHSCPSMHENSVPTGGDSIEIQGTGRTYQIMRDFSRALWNVLKEYKQKVEVSESEVLLLRGSVLALTESQRIDKLRIGELEKELQELRLLNRSAEVNHNKMKVDGDDGTLSEVAYLGERLSGANEIVSDEKVTGNHKTGNEGTAPVASHSHSDVSLSDGSSLVESCVDIKVSSGEEDGCPLVESCLDIKVSSVEELPQSLAPESEEVCCKRGHEAKEVEGRGRKTNSLSESSHMEKPRSCIWAAVSPFSIWWDPLLRCIRSCILIFRRLLPASSMLLKEINELGLEDENSKNERGKKKNAAEVPRSQGSISLVRLLTSNLGLQSLL</sequence>
<dbReference type="PANTHER" id="PTHR24115">
    <property type="entry name" value="KINESIN-RELATED"/>
    <property type="match status" value="1"/>
</dbReference>
<keyword evidence="9" id="KW-1185">Reference proteome</keyword>
<name>A0AAV7E267_ARIFI</name>
<keyword evidence="4 5" id="KW-0505">Motor protein</keyword>
<evidence type="ECO:0000256" key="4">
    <source>
        <dbReference type="ARBA" id="ARBA00023175"/>
    </source>
</evidence>
<dbReference type="Gene3D" id="3.40.850.10">
    <property type="entry name" value="Kinesin motor domain"/>
    <property type="match status" value="1"/>
</dbReference>